<dbReference type="KEGG" id="rpc:RPC_3073"/>
<dbReference type="InterPro" id="IPR007712">
    <property type="entry name" value="RelE/ParE_toxin"/>
</dbReference>
<dbReference type="EMBL" id="CP000301">
    <property type="protein sequence ID" value="ABD88615.1"/>
    <property type="molecule type" value="Genomic_DNA"/>
</dbReference>
<dbReference type="InterPro" id="IPR035093">
    <property type="entry name" value="RelE/ParE_toxin_dom_sf"/>
</dbReference>
<sequence>MSGVKEIAFTSAAVRQWRKLSSVAREQIDLKLTAFAETGHGDVKALKGVSGMRLRAGDWRVLFTLDGDVITIHAVGHRRDIYD</sequence>
<dbReference type="STRING" id="316056.RPC_3073"/>
<proteinExistence type="predicted"/>
<dbReference type="Pfam" id="PF05016">
    <property type="entry name" value="ParE_toxin"/>
    <property type="match status" value="1"/>
</dbReference>
<dbReference type="Gene3D" id="3.30.2310.20">
    <property type="entry name" value="RelE-like"/>
    <property type="match status" value="1"/>
</dbReference>
<dbReference type="HOGENOM" id="CLU_155761_6_1_5"/>
<evidence type="ECO:0000256" key="1">
    <source>
        <dbReference type="ARBA" id="ARBA00022649"/>
    </source>
</evidence>
<evidence type="ECO:0000313" key="2">
    <source>
        <dbReference type="EMBL" id="ABD88615.1"/>
    </source>
</evidence>
<organism evidence="2">
    <name type="scientific">Rhodopseudomonas palustris (strain BisB18)</name>
    <dbReference type="NCBI Taxonomy" id="316056"/>
    <lineage>
        <taxon>Bacteria</taxon>
        <taxon>Pseudomonadati</taxon>
        <taxon>Pseudomonadota</taxon>
        <taxon>Alphaproteobacteria</taxon>
        <taxon>Hyphomicrobiales</taxon>
        <taxon>Nitrobacteraceae</taxon>
        <taxon>Rhodopseudomonas</taxon>
    </lineage>
</organism>
<reference evidence="2" key="1">
    <citation type="submission" date="2006-03" db="EMBL/GenBank/DDBJ databases">
        <title>Complete sequence of Rhodopseudomonas palustris BisB18.</title>
        <authorList>
            <consortium name="US DOE Joint Genome Institute"/>
            <person name="Copeland A."/>
            <person name="Lucas S."/>
            <person name="Lapidus A."/>
            <person name="Barry K."/>
            <person name="Detter J.C."/>
            <person name="Glavina del Rio T."/>
            <person name="Hammon N."/>
            <person name="Israni S."/>
            <person name="Dalin E."/>
            <person name="Tice H."/>
            <person name="Pitluck S."/>
            <person name="Chain P."/>
            <person name="Malfatti S."/>
            <person name="Shin M."/>
            <person name="Vergez L."/>
            <person name="Schmutz J."/>
            <person name="Larimer F."/>
            <person name="Land M."/>
            <person name="Hauser L."/>
            <person name="Pelletier D.A."/>
            <person name="Kyrpides N."/>
            <person name="Anderson I."/>
            <person name="Oda Y."/>
            <person name="Harwood C.S."/>
            <person name="Richardson P."/>
        </authorList>
    </citation>
    <scope>NUCLEOTIDE SEQUENCE [LARGE SCALE GENOMIC DNA]</scope>
    <source>
        <strain evidence="2">BisB18</strain>
    </source>
</reference>
<gene>
    <name evidence="2" type="ordered locus">RPC_3073</name>
</gene>
<protein>
    <submittedName>
        <fullName evidence="2">Plasmid stabilization system</fullName>
    </submittedName>
</protein>
<dbReference type="AlphaFoldDB" id="Q212S1"/>
<name>Q212S1_RHOPB</name>
<dbReference type="SUPFAM" id="SSF143011">
    <property type="entry name" value="RelE-like"/>
    <property type="match status" value="1"/>
</dbReference>
<keyword evidence="1" id="KW-1277">Toxin-antitoxin system</keyword>
<dbReference type="eggNOG" id="COG2026">
    <property type="taxonomic scope" value="Bacteria"/>
</dbReference>
<accession>Q212S1</accession>